<dbReference type="InterPro" id="IPR019734">
    <property type="entry name" value="TPR_rpt"/>
</dbReference>
<accession>A0ABR9GDR6</accession>
<evidence type="ECO:0000313" key="3">
    <source>
        <dbReference type="Proteomes" id="UP000651010"/>
    </source>
</evidence>
<dbReference type="PANTHER" id="PTHR12788">
    <property type="entry name" value="PROTEIN-TYROSINE SULFOTRANSFERASE 2"/>
    <property type="match status" value="1"/>
</dbReference>
<comment type="caution">
    <text evidence="2">The sequence shown here is derived from an EMBL/GenBank/DDBJ whole genome shotgun (WGS) entry which is preliminary data.</text>
</comment>
<sequence>MNATAAAPEQVEQELQRIRQLQREGQHAAALQAAQVLARDVPEHRDPRYLIARSQRYLGQIDAALQTLAQLEQTQPGFSRLHEERGHCYVVMRDAPRAIDALLHAVNINPALPSSWNLLEGLYRMVGDNANATTAAAHVATLKRLAPEVVNATSLFSDGDLEPAESVIRAYLLRAGNDVEGMRLLARIGLAREVLDDAELLLEAVLRIAPDYHAARYDYACVLFERHKYQQTCVEVEKLLAVDPAHLDYRTLYASASVGLGEHERAITLYRDLLRDAPGAADIHLSLAHSLKTQGRRAEAIDAYRAATAARPSFGDAYWSLANLKTYRFGEDEIARMRAEVAAPATPLVDRYHLCFALGKAYEDRGDYAQSWQHYEQGNALKRSESRYRPEIIETNTRLQIDVCTREFLAARAQAGDPSPDPIFIVGLPRAGSTLLEQILASHSQVEGTQELADIPRIVLDLQGRDPDLDHPRYPGTLAELAPEDFRRLGEKFLHDTQIYRSGKAYFIDKMPNNFRHLGLIQLMLPRAKFIDARREPMACCFSNLKQLFATGQEFTYSVEDIARYYRTYLDLMQHWDEVLPGRVLRVYHEDVVDDLEGNVRRMLKFCGLPFEPACLDFHKTERSVRTASSEQVRQPIFRDGLDQWTRFAPYLDGLREALGDAMQRYRPDGSHA</sequence>
<evidence type="ECO:0000256" key="1">
    <source>
        <dbReference type="ARBA" id="ARBA00022679"/>
    </source>
</evidence>
<dbReference type="InterPro" id="IPR026634">
    <property type="entry name" value="TPST-like"/>
</dbReference>
<dbReference type="SUPFAM" id="SSF48452">
    <property type="entry name" value="TPR-like"/>
    <property type="match status" value="2"/>
</dbReference>
<dbReference type="EMBL" id="JACZZA010000012">
    <property type="protein sequence ID" value="MBE1162155.1"/>
    <property type="molecule type" value="Genomic_DNA"/>
</dbReference>
<dbReference type="RefSeq" id="WP_192556998.1">
    <property type="nucleotide sequence ID" value="NZ_JACZZA010000012.1"/>
</dbReference>
<proteinExistence type="predicted"/>
<keyword evidence="1" id="KW-0808">Transferase</keyword>
<dbReference type="InterPro" id="IPR027417">
    <property type="entry name" value="P-loop_NTPase"/>
</dbReference>
<dbReference type="PANTHER" id="PTHR12788:SF10">
    <property type="entry name" value="PROTEIN-TYROSINE SULFOTRANSFERASE"/>
    <property type="match status" value="1"/>
</dbReference>
<name>A0ABR9GDR6_9GAMM</name>
<dbReference type="SMART" id="SM00028">
    <property type="entry name" value="TPR"/>
    <property type="match status" value="5"/>
</dbReference>
<organism evidence="2 3">
    <name type="scientific">Dyella acidiphila</name>
    <dbReference type="NCBI Taxonomy" id="2775866"/>
    <lineage>
        <taxon>Bacteria</taxon>
        <taxon>Pseudomonadati</taxon>
        <taxon>Pseudomonadota</taxon>
        <taxon>Gammaproteobacteria</taxon>
        <taxon>Lysobacterales</taxon>
        <taxon>Rhodanobacteraceae</taxon>
        <taxon>Dyella</taxon>
    </lineage>
</organism>
<dbReference type="Gene3D" id="3.40.50.300">
    <property type="entry name" value="P-loop containing nucleotide triphosphate hydrolases"/>
    <property type="match status" value="1"/>
</dbReference>
<dbReference type="Pfam" id="PF14559">
    <property type="entry name" value="TPR_19"/>
    <property type="match status" value="1"/>
</dbReference>
<protein>
    <submittedName>
        <fullName evidence="2">Sulfotransferase</fullName>
    </submittedName>
</protein>
<dbReference type="InterPro" id="IPR011990">
    <property type="entry name" value="TPR-like_helical_dom_sf"/>
</dbReference>
<dbReference type="Proteomes" id="UP000651010">
    <property type="component" value="Unassembled WGS sequence"/>
</dbReference>
<dbReference type="Pfam" id="PF13469">
    <property type="entry name" value="Sulfotransfer_3"/>
    <property type="match status" value="1"/>
</dbReference>
<evidence type="ECO:0000313" key="2">
    <source>
        <dbReference type="EMBL" id="MBE1162155.1"/>
    </source>
</evidence>
<keyword evidence="3" id="KW-1185">Reference proteome</keyword>
<gene>
    <name evidence="2" type="ORF">IGX34_17360</name>
</gene>
<dbReference type="Gene3D" id="1.25.40.10">
    <property type="entry name" value="Tetratricopeptide repeat domain"/>
    <property type="match status" value="2"/>
</dbReference>
<dbReference type="Pfam" id="PF13174">
    <property type="entry name" value="TPR_6"/>
    <property type="match status" value="1"/>
</dbReference>
<reference evidence="2 3" key="1">
    <citation type="submission" date="2020-09" db="EMBL/GenBank/DDBJ databases">
        <title>Dyella sp. 7MK23 isolated from forest soil.</title>
        <authorList>
            <person name="Fu J."/>
        </authorList>
    </citation>
    <scope>NUCLEOTIDE SEQUENCE [LARGE SCALE GENOMIC DNA]</scope>
    <source>
        <strain evidence="2 3">7MK23</strain>
    </source>
</reference>
<dbReference type="SUPFAM" id="SSF52540">
    <property type="entry name" value="P-loop containing nucleoside triphosphate hydrolases"/>
    <property type="match status" value="1"/>
</dbReference>